<keyword evidence="4 6" id="KW-0689">Ribosomal protein</keyword>
<dbReference type="InterPro" id="IPR004389">
    <property type="entry name" value="Ribosomal_uL18_bac-type"/>
</dbReference>
<dbReference type="AlphaFoldDB" id="A0A3B1C1K5"/>
<dbReference type="InterPro" id="IPR057268">
    <property type="entry name" value="Ribosomal_L18"/>
</dbReference>
<proteinExistence type="inferred from homology"/>
<sequence>MDRLIKDKIKRRRAGRKARIRKRIHGTARMPRITVFFSNQNVYAQMIDDDAGKTLASASTRDKSSEVKGRNKVSAKWVGAAISEKALAAGIASAVFDRNGYQYQGRVKELADAIREKGIKL</sequence>
<evidence type="ECO:0000256" key="3">
    <source>
        <dbReference type="ARBA" id="ARBA00022884"/>
    </source>
</evidence>
<dbReference type="GO" id="GO:0022625">
    <property type="term" value="C:cytosolic large ribosomal subunit"/>
    <property type="evidence" value="ECO:0007669"/>
    <property type="project" value="TreeGrafter"/>
</dbReference>
<dbReference type="SUPFAM" id="SSF53137">
    <property type="entry name" value="Translational machinery components"/>
    <property type="match status" value="1"/>
</dbReference>
<protein>
    <submittedName>
        <fullName evidence="6">LSU ribosomal protein L18p (L5e)</fullName>
    </submittedName>
</protein>
<gene>
    <name evidence="6" type="ORF">MNBD_NITROSPINAE03-1750</name>
</gene>
<evidence type="ECO:0000256" key="1">
    <source>
        <dbReference type="ARBA" id="ARBA00007116"/>
    </source>
</evidence>
<dbReference type="FunFam" id="3.30.420.100:FF:000001">
    <property type="entry name" value="50S ribosomal protein L18"/>
    <property type="match status" value="1"/>
</dbReference>
<comment type="similarity">
    <text evidence="1">Belongs to the universal ribosomal protein uL18 family.</text>
</comment>
<keyword evidence="5" id="KW-0687">Ribonucleoprotein</keyword>
<keyword evidence="3" id="KW-0694">RNA-binding</keyword>
<evidence type="ECO:0000256" key="4">
    <source>
        <dbReference type="ARBA" id="ARBA00022980"/>
    </source>
</evidence>
<dbReference type="EMBL" id="UOGB01000090">
    <property type="protein sequence ID" value="VAX17668.1"/>
    <property type="molecule type" value="Genomic_DNA"/>
</dbReference>
<dbReference type="InterPro" id="IPR005484">
    <property type="entry name" value="Ribosomal_uL18_bac/plant/anim"/>
</dbReference>
<keyword evidence="2" id="KW-0699">rRNA-binding</keyword>
<evidence type="ECO:0000256" key="5">
    <source>
        <dbReference type="ARBA" id="ARBA00023274"/>
    </source>
</evidence>
<dbReference type="GO" id="GO:0006412">
    <property type="term" value="P:translation"/>
    <property type="evidence" value="ECO:0007669"/>
    <property type="project" value="InterPro"/>
</dbReference>
<dbReference type="PANTHER" id="PTHR12899:SF3">
    <property type="entry name" value="LARGE RIBOSOMAL SUBUNIT PROTEIN UL18M"/>
    <property type="match status" value="1"/>
</dbReference>
<dbReference type="CDD" id="cd00432">
    <property type="entry name" value="Ribosomal_L18_L5e"/>
    <property type="match status" value="1"/>
</dbReference>
<dbReference type="Pfam" id="PF00861">
    <property type="entry name" value="Ribosomal_L18p"/>
    <property type="match status" value="1"/>
</dbReference>
<evidence type="ECO:0000256" key="2">
    <source>
        <dbReference type="ARBA" id="ARBA00022730"/>
    </source>
</evidence>
<dbReference type="GO" id="GO:0008097">
    <property type="term" value="F:5S rRNA binding"/>
    <property type="evidence" value="ECO:0007669"/>
    <property type="project" value="TreeGrafter"/>
</dbReference>
<dbReference type="GO" id="GO:0003735">
    <property type="term" value="F:structural constituent of ribosome"/>
    <property type="evidence" value="ECO:0007669"/>
    <property type="project" value="InterPro"/>
</dbReference>
<name>A0A3B1C1K5_9ZZZZ</name>
<evidence type="ECO:0000313" key="6">
    <source>
        <dbReference type="EMBL" id="VAX17668.1"/>
    </source>
</evidence>
<dbReference type="NCBIfam" id="TIGR00060">
    <property type="entry name" value="L18_bact"/>
    <property type="match status" value="1"/>
</dbReference>
<dbReference type="HAMAP" id="MF_01337_B">
    <property type="entry name" value="Ribosomal_uL18_B"/>
    <property type="match status" value="1"/>
</dbReference>
<reference evidence="6" key="1">
    <citation type="submission" date="2018-06" db="EMBL/GenBank/DDBJ databases">
        <authorList>
            <person name="Zhirakovskaya E."/>
        </authorList>
    </citation>
    <scope>NUCLEOTIDE SEQUENCE</scope>
</reference>
<accession>A0A3B1C1K5</accession>
<dbReference type="Gene3D" id="3.30.420.100">
    <property type="match status" value="1"/>
</dbReference>
<organism evidence="6">
    <name type="scientific">hydrothermal vent metagenome</name>
    <dbReference type="NCBI Taxonomy" id="652676"/>
    <lineage>
        <taxon>unclassified sequences</taxon>
        <taxon>metagenomes</taxon>
        <taxon>ecological metagenomes</taxon>
    </lineage>
</organism>
<dbReference type="PANTHER" id="PTHR12899">
    <property type="entry name" value="39S RIBOSOMAL PROTEIN L18, MITOCHONDRIAL"/>
    <property type="match status" value="1"/>
</dbReference>